<evidence type="ECO:0000259" key="3">
    <source>
        <dbReference type="Pfam" id="PF26078"/>
    </source>
</evidence>
<proteinExistence type="inferred from homology"/>
<dbReference type="AlphaFoldDB" id="A0A229UTH1"/>
<dbReference type="InterPro" id="IPR006949">
    <property type="entry name" value="Barrel_Baseplate_J-like"/>
</dbReference>
<dbReference type="RefSeq" id="WP_094014671.1">
    <property type="nucleotide sequence ID" value="NZ_NMQW01000014.1"/>
</dbReference>
<dbReference type="EMBL" id="NMQW01000014">
    <property type="protein sequence ID" value="OXM86455.1"/>
    <property type="molecule type" value="Genomic_DNA"/>
</dbReference>
<feature type="domain" description="Baseplate protein J-like barrel" evidence="2">
    <location>
        <begin position="87"/>
        <end position="168"/>
    </location>
</feature>
<keyword evidence="6" id="KW-1185">Reference proteome</keyword>
<evidence type="ECO:0000259" key="4">
    <source>
        <dbReference type="Pfam" id="PF26079"/>
    </source>
</evidence>
<dbReference type="InterPro" id="IPR058530">
    <property type="entry name" value="Baseplate_J-like_C"/>
</dbReference>
<sequence>MAYEAQTQTAILTRMLDASPSNMDKRQGSVTYDLLSPASIELAMAYIELEQVLKLGFADTSYGIYLDLRCKELGLTRKPAVKAVGDITFTGPEDTFIPKGTEVSTGGKIPVYFKTMADCRLTGGSATVGAEAKTGGFSGNVTIGAIKLLFGAYSGVVSVTNTSTFNGGVDLETDEDLLNRYMERVRRPAASGNANQYRQWALEIAGISDAKVYPLWNGNGTVKIALLDSNKRAPLPSKVAQVNQYIASVAPVGAAITVVAATEVPIHVSGTYTLKPGATLEDARRQIAEGVANYLKTLAFSDAIVRYTQIANVVLDTDAVVDYANLQVNSGTANLTIESGSVAVLGTVN</sequence>
<dbReference type="Pfam" id="PF04865">
    <property type="entry name" value="Baseplate_J"/>
    <property type="match status" value="1"/>
</dbReference>
<evidence type="ECO:0000313" key="5">
    <source>
        <dbReference type="EMBL" id="OXM86455.1"/>
    </source>
</evidence>
<reference evidence="5 6" key="1">
    <citation type="submission" date="2017-07" db="EMBL/GenBank/DDBJ databases">
        <title>Genome sequencing and assembly of Paenibacillus rigui.</title>
        <authorList>
            <person name="Mayilraj S."/>
        </authorList>
    </citation>
    <scope>NUCLEOTIDE SEQUENCE [LARGE SCALE GENOMIC DNA]</scope>
    <source>
        <strain evidence="5 6">JCM 16352</strain>
    </source>
</reference>
<dbReference type="Proteomes" id="UP000215509">
    <property type="component" value="Unassembled WGS sequence"/>
</dbReference>
<comment type="caution">
    <text evidence="5">The sequence shown here is derived from an EMBL/GenBank/DDBJ whole genome shotgun (WGS) entry which is preliminary data.</text>
</comment>
<evidence type="ECO:0000259" key="2">
    <source>
        <dbReference type="Pfam" id="PF04865"/>
    </source>
</evidence>
<organism evidence="5 6">
    <name type="scientific">Paenibacillus rigui</name>
    <dbReference type="NCBI Taxonomy" id="554312"/>
    <lineage>
        <taxon>Bacteria</taxon>
        <taxon>Bacillati</taxon>
        <taxon>Bacillota</taxon>
        <taxon>Bacilli</taxon>
        <taxon>Bacillales</taxon>
        <taxon>Paenibacillaceae</taxon>
        <taxon>Paenibacillus</taxon>
    </lineage>
</organism>
<dbReference type="PANTHER" id="PTHR37829">
    <property type="entry name" value="PHAGE-LIKE ELEMENT PBSX PROTEIN XKDT"/>
    <property type="match status" value="1"/>
</dbReference>
<accession>A0A229UTH1</accession>
<protein>
    <submittedName>
        <fullName evidence="5">Baseplate J protein</fullName>
    </submittedName>
</protein>
<dbReference type="InterPro" id="IPR058531">
    <property type="entry name" value="Baseplate_J_M"/>
</dbReference>
<feature type="domain" description="Baseplate J-like central" evidence="3">
    <location>
        <begin position="190"/>
        <end position="260"/>
    </location>
</feature>
<dbReference type="Pfam" id="PF26079">
    <property type="entry name" value="Baseplate_J_C"/>
    <property type="match status" value="1"/>
</dbReference>
<comment type="similarity">
    <text evidence="1">Belongs to the Mu gp47/PBSX XkdT family.</text>
</comment>
<dbReference type="PANTHER" id="PTHR37829:SF3">
    <property type="entry name" value="PROTEIN JAYE-RELATED"/>
    <property type="match status" value="1"/>
</dbReference>
<feature type="domain" description="Baseplate J-like C-terminal" evidence="4">
    <location>
        <begin position="267"/>
        <end position="349"/>
    </location>
</feature>
<name>A0A229UTH1_9BACL</name>
<gene>
    <name evidence="5" type="ORF">CF651_09775</name>
</gene>
<evidence type="ECO:0000256" key="1">
    <source>
        <dbReference type="ARBA" id="ARBA00038087"/>
    </source>
</evidence>
<dbReference type="Pfam" id="PF26078">
    <property type="entry name" value="Baseplate_J_M"/>
    <property type="match status" value="1"/>
</dbReference>
<evidence type="ECO:0000313" key="6">
    <source>
        <dbReference type="Proteomes" id="UP000215509"/>
    </source>
</evidence>
<dbReference type="InterPro" id="IPR052399">
    <property type="entry name" value="Phage_Baseplate_Assmbl_Protein"/>
</dbReference>
<dbReference type="OrthoDB" id="2554267at2"/>